<dbReference type="InterPro" id="IPR039426">
    <property type="entry name" value="TonB-dep_rcpt-like"/>
</dbReference>
<protein>
    <recommendedName>
        <fullName evidence="16">TonB-dependent receptor</fullName>
    </recommendedName>
</protein>
<dbReference type="GO" id="GO:0009279">
    <property type="term" value="C:cell outer membrane"/>
    <property type="evidence" value="ECO:0007669"/>
    <property type="project" value="UniProtKB-SubCell"/>
</dbReference>
<keyword evidence="7 10" id="KW-0472">Membrane</keyword>
<dbReference type="InterPro" id="IPR036942">
    <property type="entry name" value="Beta-barrel_TonB_sf"/>
</dbReference>
<evidence type="ECO:0000256" key="7">
    <source>
        <dbReference type="ARBA" id="ARBA00023136"/>
    </source>
</evidence>
<keyword evidence="3" id="KW-1134">Transmembrane beta strand</keyword>
<evidence type="ECO:0000256" key="4">
    <source>
        <dbReference type="ARBA" id="ARBA00022692"/>
    </source>
</evidence>
<evidence type="ECO:0000256" key="9">
    <source>
        <dbReference type="ARBA" id="ARBA00023237"/>
    </source>
</evidence>
<evidence type="ECO:0000256" key="8">
    <source>
        <dbReference type="ARBA" id="ARBA00023170"/>
    </source>
</evidence>
<dbReference type="SUPFAM" id="SSF56935">
    <property type="entry name" value="Porins"/>
    <property type="match status" value="1"/>
</dbReference>
<dbReference type="GO" id="GO:0015344">
    <property type="term" value="F:siderophore uptake transmembrane transporter activity"/>
    <property type="evidence" value="ECO:0007669"/>
    <property type="project" value="TreeGrafter"/>
</dbReference>
<keyword evidence="9" id="KW-0998">Cell outer membrane</keyword>
<dbReference type="Gene3D" id="2.40.170.20">
    <property type="entry name" value="TonB-dependent receptor, beta-barrel domain"/>
    <property type="match status" value="1"/>
</dbReference>
<evidence type="ECO:0000256" key="1">
    <source>
        <dbReference type="ARBA" id="ARBA00004571"/>
    </source>
</evidence>
<evidence type="ECO:0000256" key="2">
    <source>
        <dbReference type="ARBA" id="ARBA00022448"/>
    </source>
</evidence>
<keyword evidence="2" id="KW-0813">Transport</keyword>
<evidence type="ECO:0000256" key="3">
    <source>
        <dbReference type="ARBA" id="ARBA00022452"/>
    </source>
</evidence>
<evidence type="ECO:0000259" key="12">
    <source>
        <dbReference type="Pfam" id="PF00593"/>
    </source>
</evidence>
<dbReference type="InterPro" id="IPR037066">
    <property type="entry name" value="Plug_dom_sf"/>
</dbReference>
<dbReference type="InterPro" id="IPR012910">
    <property type="entry name" value="Plug_dom"/>
</dbReference>
<dbReference type="Pfam" id="PF07715">
    <property type="entry name" value="Plug"/>
    <property type="match status" value="1"/>
</dbReference>
<organism evidence="14 15">
    <name type="scientific">Prevotella pectinovora</name>
    <dbReference type="NCBI Taxonomy" id="1602169"/>
    <lineage>
        <taxon>Bacteria</taxon>
        <taxon>Pseudomonadati</taxon>
        <taxon>Bacteroidota</taxon>
        <taxon>Bacteroidia</taxon>
        <taxon>Bacteroidales</taxon>
        <taxon>Prevotellaceae</taxon>
        <taxon>Prevotella</taxon>
    </lineage>
</organism>
<evidence type="ECO:0000259" key="13">
    <source>
        <dbReference type="Pfam" id="PF07715"/>
    </source>
</evidence>
<keyword evidence="6 10" id="KW-0798">TonB box</keyword>
<dbReference type="PANTHER" id="PTHR30069:SF29">
    <property type="entry name" value="HEMOGLOBIN AND HEMOGLOBIN-HAPTOGLOBIN-BINDING PROTEIN 1-RELATED"/>
    <property type="match status" value="1"/>
</dbReference>
<dbReference type="EMBL" id="JXQK01000056">
    <property type="protein sequence ID" value="KIP62179.1"/>
    <property type="molecule type" value="Genomic_DNA"/>
</dbReference>
<evidence type="ECO:0008006" key="16">
    <source>
        <dbReference type="Google" id="ProtNLM"/>
    </source>
</evidence>
<evidence type="ECO:0000256" key="6">
    <source>
        <dbReference type="ARBA" id="ARBA00023077"/>
    </source>
</evidence>
<dbReference type="Gene3D" id="2.170.130.10">
    <property type="entry name" value="TonB-dependent receptor, plug domain"/>
    <property type="match status" value="1"/>
</dbReference>
<evidence type="ECO:0000256" key="10">
    <source>
        <dbReference type="RuleBase" id="RU003357"/>
    </source>
</evidence>
<dbReference type="Pfam" id="PF00593">
    <property type="entry name" value="TonB_dep_Rec_b-barrel"/>
    <property type="match status" value="1"/>
</dbReference>
<keyword evidence="5 11" id="KW-0732">Signal</keyword>
<reference evidence="14 15" key="1">
    <citation type="submission" date="2015-01" db="EMBL/GenBank/DDBJ databases">
        <title>Comparative genomics of non-oral Prevotella species.</title>
        <authorList>
            <person name="Accetto T."/>
            <person name="Nograsek B."/>
            <person name="Avgustin G."/>
        </authorList>
    </citation>
    <scope>NUCLEOTIDE SEQUENCE [LARGE SCALE GENOMIC DNA]</scope>
    <source>
        <strain evidence="14 15">P5-119</strain>
    </source>
</reference>
<name>A0A0D0I532_9BACT</name>
<sequence length="642" mass="73249">MKHKILSALIILCSSLQTLWAQKSLINYEDSLFSIDDVVCVGERPHYLTPSQTISGPTLQNLSTTSVADALKYFSGVQIKDFGGLGGLKTVNVRSLGSQHVGVYLDGIRITNAQNGQVDLGRYSLSNMESVSLYNANKNERLQSATEYASAATVYMQTRKPDRTTLTAEYGTGSFGLNKVKGYFSLKDRLFVDAEYQHTDGNYKFRFRSLSEDTIGKRHNSDIRFYRLEAAGFYKGLATHVYYYNSERGLPGPVIRRLTDQWDSTDRQWDQNFFVQSSYKKLWESFGLRTNLKYSFDYLHYLQDPSTNAAAIYCNNHYTQQSVYASVAGSYNMKYLSLTASTDITWSDLNTDVYKSSYVYRLDSKSLLSAILSYRGLEVNIAMLYTHIQDHTRGNASLLRKLTPMFLASYKSGPWVVRAFNKRIFRAPTLNDLYYTLVGCTDLKPEYTTQWDAGVDYRGRHLHFAIDGYYNEIEDKIVAIPMKCQFRWSMVNFGMVKSLGLSLSGGYSNEWGKFSLATNANYTCQSDRDYSMPSDPEYKHYVPYSPLHSGSLIIDLGYDSYSLCTSFLYTGERFALISNNADDLLGDWYTVDLKLNKRFRLKNGMVVQATVECNNLTDSRHEVVKRYPMPGRNWKATVKFEL</sequence>
<evidence type="ECO:0000313" key="15">
    <source>
        <dbReference type="Proteomes" id="UP000032046"/>
    </source>
</evidence>
<gene>
    <name evidence="14" type="ORF">ST44_07735</name>
</gene>
<dbReference type="GO" id="GO:0044718">
    <property type="term" value="P:siderophore transmembrane transport"/>
    <property type="evidence" value="ECO:0007669"/>
    <property type="project" value="TreeGrafter"/>
</dbReference>
<feature type="domain" description="TonB-dependent receptor plug" evidence="13">
    <location>
        <begin position="50"/>
        <end position="135"/>
    </location>
</feature>
<accession>A0A0D0I532</accession>
<keyword evidence="8" id="KW-0675">Receptor</keyword>
<feature type="chain" id="PRO_5002212323" description="TonB-dependent receptor" evidence="11">
    <location>
        <begin position="22"/>
        <end position="642"/>
    </location>
</feature>
<dbReference type="InterPro" id="IPR000531">
    <property type="entry name" value="Beta-barrel_TonB"/>
</dbReference>
<evidence type="ECO:0000313" key="14">
    <source>
        <dbReference type="EMBL" id="KIP62179.1"/>
    </source>
</evidence>
<evidence type="ECO:0000256" key="11">
    <source>
        <dbReference type="SAM" id="SignalP"/>
    </source>
</evidence>
<dbReference type="AlphaFoldDB" id="A0A0D0I532"/>
<dbReference type="Proteomes" id="UP000032046">
    <property type="component" value="Unassembled WGS sequence"/>
</dbReference>
<proteinExistence type="inferred from homology"/>
<keyword evidence="15" id="KW-1185">Reference proteome</keyword>
<dbReference type="RefSeq" id="WP_042519389.1">
    <property type="nucleotide sequence ID" value="NZ_JXQK01000056.1"/>
</dbReference>
<keyword evidence="4" id="KW-0812">Transmembrane</keyword>
<feature type="domain" description="TonB-dependent receptor-like beta-barrel" evidence="12">
    <location>
        <begin position="187"/>
        <end position="616"/>
    </location>
</feature>
<dbReference type="STRING" id="1602171.ST44_07735"/>
<evidence type="ECO:0000256" key="5">
    <source>
        <dbReference type="ARBA" id="ARBA00022729"/>
    </source>
</evidence>
<comment type="similarity">
    <text evidence="10">Belongs to the TonB-dependent receptor family.</text>
</comment>
<comment type="subcellular location">
    <subcellularLocation>
        <location evidence="1">Cell outer membrane</location>
        <topology evidence="1">Multi-pass membrane protein</topology>
    </subcellularLocation>
</comment>
<comment type="caution">
    <text evidence="14">The sequence shown here is derived from an EMBL/GenBank/DDBJ whole genome shotgun (WGS) entry which is preliminary data.</text>
</comment>
<dbReference type="PANTHER" id="PTHR30069">
    <property type="entry name" value="TONB-DEPENDENT OUTER MEMBRANE RECEPTOR"/>
    <property type="match status" value="1"/>
</dbReference>
<feature type="signal peptide" evidence="11">
    <location>
        <begin position="1"/>
        <end position="21"/>
    </location>
</feature>